<reference evidence="5" key="1">
    <citation type="journal article" date="2019" name="Int. J. Syst. Evol. Microbiol.">
        <title>The Global Catalogue of Microorganisms (GCM) 10K type strain sequencing project: providing services to taxonomists for standard genome sequencing and annotation.</title>
        <authorList>
            <consortium name="The Broad Institute Genomics Platform"/>
            <consortium name="The Broad Institute Genome Sequencing Center for Infectious Disease"/>
            <person name="Wu L."/>
            <person name="Ma J."/>
        </authorList>
    </citation>
    <scope>NUCLEOTIDE SEQUENCE [LARGE SCALE GENOMIC DNA]</scope>
    <source>
        <strain evidence="5">CCUG 57942</strain>
    </source>
</reference>
<gene>
    <name evidence="4" type="ORF">ACFSW8_11085</name>
</gene>
<accession>A0ABW4ZBV1</accession>
<dbReference type="RefSeq" id="WP_377086170.1">
    <property type="nucleotide sequence ID" value="NZ_JBHSJL010000014.1"/>
</dbReference>
<sequence>MKNKELQTKRQTKKGFRKLHARVSSGARRKQRVSAAANPHMLDSDVPNASIGRALTIILVLHVVAIGVIYIGIKWNKGDFGGESYASTPAAAVQPSAAVDISNVNASMDSKLAIAGDSYESFAARHGVDVNELRKVNGNAAIHAGRAMILPAQKIQVQPAVVATAEVPVSDRPALPATNTVVNIEPVTTTVVAAPKAEVVKAEVVKPAIPKAQLVVEAGAQTYTVQPGDSVWRISHKYKVSQEALMQLNGMTDARQLQAGKVLKIPAQ</sequence>
<keyword evidence="2" id="KW-0472">Membrane</keyword>
<dbReference type="Pfam" id="PF01476">
    <property type="entry name" value="LysM"/>
    <property type="match status" value="2"/>
</dbReference>
<organism evidence="4 5">
    <name type="scientific">Rubritalea tangerina</name>
    <dbReference type="NCBI Taxonomy" id="430798"/>
    <lineage>
        <taxon>Bacteria</taxon>
        <taxon>Pseudomonadati</taxon>
        <taxon>Verrucomicrobiota</taxon>
        <taxon>Verrucomicrobiia</taxon>
        <taxon>Verrucomicrobiales</taxon>
        <taxon>Rubritaleaceae</taxon>
        <taxon>Rubritalea</taxon>
    </lineage>
</organism>
<name>A0ABW4ZBV1_9BACT</name>
<dbReference type="EMBL" id="JBHUJB010000046">
    <property type="protein sequence ID" value="MFD2159446.1"/>
    <property type="molecule type" value="Genomic_DNA"/>
</dbReference>
<keyword evidence="2" id="KW-0812">Transmembrane</keyword>
<feature type="compositionally biased region" description="Basic residues" evidence="1">
    <location>
        <begin position="10"/>
        <end position="32"/>
    </location>
</feature>
<evidence type="ECO:0000259" key="3">
    <source>
        <dbReference type="PROSITE" id="PS51782"/>
    </source>
</evidence>
<feature type="domain" description="LysM" evidence="3">
    <location>
        <begin position="109"/>
        <end position="157"/>
    </location>
</feature>
<dbReference type="SUPFAM" id="SSF54106">
    <property type="entry name" value="LysM domain"/>
    <property type="match status" value="1"/>
</dbReference>
<proteinExistence type="predicted"/>
<evidence type="ECO:0000256" key="1">
    <source>
        <dbReference type="SAM" id="MobiDB-lite"/>
    </source>
</evidence>
<keyword evidence="5" id="KW-1185">Reference proteome</keyword>
<dbReference type="Gene3D" id="3.10.350.10">
    <property type="entry name" value="LysM domain"/>
    <property type="match status" value="1"/>
</dbReference>
<dbReference type="InterPro" id="IPR036779">
    <property type="entry name" value="LysM_dom_sf"/>
</dbReference>
<dbReference type="Proteomes" id="UP001597389">
    <property type="component" value="Unassembled WGS sequence"/>
</dbReference>
<comment type="caution">
    <text evidence="4">The sequence shown here is derived from an EMBL/GenBank/DDBJ whole genome shotgun (WGS) entry which is preliminary data.</text>
</comment>
<feature type="region of interest" description="Disordered" evidence="1">
    <location>
        <begin position="1"/>
        <end position="39"/>
    </location>
</feature>
<dbReference type="PROSITE" id="PS51782">
    <property type="entry name" value="LYSM"/>
    <property type="match status" value="2"/>
</dbReference>
<evidence type="ECO:0000313" key="4">
    <source>
        <dbReference type="EMBL" id="MFD2159446.1"/>
    </source>
</evidence>
<feature type="domain" description="LysM" evidence="3">
    <location>
        <begin position="221"/>
        <end position="265"/>
    </location>
</feature>
<dbReference type="InterPro" id="IPR018392">
    <property type="entry name" value="LysM"/>
</dbReference>
<dbReference type="PANTHER" id="PTHR33734">
    <property type="entry name" value="LYSM DOMAIN-CONTAINING GPI-ANCHORED PROTEIN 2"/>
    <property type="match status" value="1"/>
</dbReference>
<feature type="transmembrane region" description="Helical" evidence="2">
    <location>
        <begin position="51"/>
        <end position="73"/>
    </location>
</feature>
<protein>
    <submittedName>
        <fullName evidence="4">LysM peptidoglycan-binding domain-containing protein</fullName>
    </submittedName>
</protein>
<evidence type="ECO:0000313" key="5">
    <source>
        <dbReference type="Proteomes" id="UP001597389"/>
    </source>
</evidence>
<evidence type="ECO:0000256" key="2">
    <source>
        <dbReference type="SAM" id="Phobius"/>
    </source>
</evidence>
<dbReference type="CDD" id="cd00118">
    <property type="entry name" value="LysM"/>
    <property type="match status" value="1"/>
</dbReference>
<dbReference type="PANTHER" id="PTHR33734:SF22">
    <property type="entry name" value="MEMBRANE-BOUND LYTIC MUREIN TRANSGLYCOSYLASE D"/>
    <property type="match status" value="1"/>
</dbReference>
<dbReference type="SMART" id="SM00257">
    <property type="entry name" value="LysM"/>
    <property type="match status" value="2"/>
</dbReference>
<keyword evidence="2" id="KW-1133">Transmembrane helix</keyword>